<keyword evidence="1 4" id="KW-0479">Metal-binding</keyword>
<organism evidence="7">
    <name type="scientific">Trypanosoma vivax (strain Y486)</name>
    <dbReference type="NCBI Taxonomy" id="1055687"/>
    <lineage>
        <taxon>Eukaryota</taxon>
        <taxon>Discoba</taxon>
        <taxon>Euglenozoa</taxon>
        <taxon>Kinetoplastea</taxon>
        <taxon>Metakinetoplastina</taxon>
        <taxon>Trypanosomatida</taxon>
        <taxon>Trypanosomatidae</taxon>
        <taxon>Trypanosoma</taxon>
        <taxon>Duttonella</taxon>
    </lineage>
</organism>
<dbReference type="VEuPathDB" id="TriTrypDB:TvY486_1117530"/>
<feature type="region of interest" description="Disordered" evidence="5">
    <location>
        <begin position="322"/>
        <end position="440"/>
    </location>
</feature>
<evidence type="ECO:0000256" key="5">
    <source>
        <dbReference type="SAM" id="MobiDB-lite"/>
    </source>
</evidence>
<feature type="compositionally biased region" description="Polar residues" evidence="5">
    <location>
        <begin position="430"/>
        <end position="440"/>
    </location>
</feature>
<dbReference type="AlphaFoldDB" id="G0U9I3"/>
<evidence type="ECO:0000256" key="2">
    <source>
        <dbReference type="ARBA" id="ARBA00022771"/>
    </source>
</evidence>
<sequence>MSDPKSLSVGVSQEQQAEMEMVSRILPNQPRHEVTYPNVLKESTRSSRSNSGQPQERRFDMESAGTYFNVLSADKSKALSIPSELIEPTVGSKNYLSRNRSTKIPSFALYLCKSYSNSRSCTHGNQCDFIHSRHNFVESRSENLKVSEVTVHWSLPVSSVSEAMYERHEPGFLFTINQGHNRNVMQFPNSTPNTIQVPSEHVYKTKGSEEAQQSDVVKILRFCKHYEREKCGRGVMCNFIHRVHFVSRSPQMPMHSQHMRHSYRPNYVGGFNNNNNNNNNNGNLGAHPYQSRGNFRSHHGGNGNNYVMNGLHVHSQHGGSIPFGNCGPMQGRDGLVVPPPSQYHHQQAHHQTHHQQQQHQHHHHHLHHQQTRVLNSSHSYSYGPVYTSRPASYTNNPQSELSGIPLSNSSSYFTQRQHQDPQPVPPVEVSRQTNNQRSSASDYLISPVLVTYM</sequence>
<dbReference type="InterPro" id="IPR036855">
    <property type="entry name" value="Znf_CCCH_sf"/>
</dbReference>
<protein>
    <recommendedName>
        <fullName evidence="6">C3H1-type domain-containing protein</fullName>
    </recommendedName>
</protein>
<proteinExistence type="predicted"/>
<dbReference type="PANTHER" id="PTHR37562:SF5">
    <property type="entry name" value="C3H1-TYPE DOMAIN-CONTAINING PROTEIN"/>
    <property type="match status" value="1"/>
</dbReference>
<evidence type="ECO:0000259" key="6">
    <source>
        <dbReference type="PROSITE" id="PS50103"/>
    </source>
</evidence>
<feature type="region of interest" description="Disordered" evidence="5">
    <location>
        <begin position="1"/>
        <end position="59"/>
    </location>
</feature>
<dbReference type="PANTHER" id="PTHR37562">
    <property type="entry name" value="C3H1-TYPE DOMAIN-CONTAINING PROTEIN-RELATED"/>
    <property type="match status" value="1"/>
</dbReference>
<dbReference type="GO" id="GO:0008270">
    <property type="term" value="F:zinc ion binding"/>
    <property type="evidence" value="ECO:0007669"/>
    <property type="project" value="UniProtKB-KW"/>
</dbReference>
<feature type="zinc finger region" description="C3H1-type" evidence="4">
    <location>
        <begin position="222"/>
        <end position="244"/>
    </location>
</feature>
<feature type="compositionally biased region" description="Basic residues" evidence="5">
    <location>
        <begin position="359"/>
        <end position="370"/>
    </location>
</feature>
<name>G0U9I3_TRYVY</name>
<dbReference type="PROSITE" id="PS50103">
    <property type="entry name" value="ZF_C3H1"/>
    <property type="match status" value="2"/>
</dbReference>
<dbReference type="InterPro" id="IPR000571">
    <property type="entry name" value="Znf_CCCH"/>
</dbReference>
<accession>G0U9I3</accession>
<feature type="domain" description="C3H1-type" evidence="6">
    <location>
        <begin position="222"/>
        <end position="244"/>
    </location>
</feature>
<evidence type="ECO:0000256" key="1">
    <source>
        <dbReference type="ARBA" id="ARBA00022723"/>
    </source>
</evidence>
<evidence type="ECO:0000313" key="7">
    <source>
        <dbReference type="EMBL" id="CCC54269.1"/>
    </source>
</evidence>
<evidence type="ECO:0000256" key="3">
    <source>
        <dbReference type="ARBA" id="ARBA00022833"/>
    </source>
</evidence>
<keyword evidence="2 4" id="KW-0863">Zinc-finger</keyword>
<keyword evidence="3 4" id="KW-0862">Zinc</keyword>
<dbReference type="SMART" id="SM00356">
    <property type="entry name" value="ZnF_C3H1"/>
    <property type="match status" value="2"/>
</dbReference>
<dbReference type="SUPFAM" id="SSF90229">
    <property type="entry name" value="CCCH zinc finger"/>
    <property type="match status" value="1"/>
</dbReference>
<evidence type="ECO:0000256" key="4">
    <source>
        <dbReference type="PROSITE-ProRule" id="PRU00723"/>
    </source>
</evidence>
<feature type="compositionally biased region" description="Polar residues" evidence="5">
    <location>
        <begin position="371"/>
        <end position="380"/>
    </location>
</feature>
<reference evidence="7" key="1">
    <citation type="journal article" date="2012" name="Proc. Natl. Acad. Sci. U.S.A.">
        <title>Antigenic diversity is generated by distinct evolutionary mechanisms in African trypanosome species.</title>
        <authorList>
            <person name="Jackson A.P."/>
            <person name="Berry A."/>
            <person name="Aslett M."/>
            <person name="Allison H.C."/>
            <person name="Burton P."/>
            <person name="Vavrova-Anderson J."/>
            <person name="Brown R."/>
            <person name="Browne H."/>
            <person name="Corton N."/>
            <person name="Hauser H."/>
            <person name="Gamble J."/>
            <person name="Gilderthorp R."/>
            <person name="Marcello L."/>
            <person name="McQuillan J."/>
            <person name="Otto T.D."/>
            <person name="Quail M.A."/>
            <person name="Sanders M.J."/>
            <person name="van Tonder A."/>
            <person name="Ginger M.L."/>
            <person name="Field M.C."/>
            <person name="Barry J.D."/>
            <person name="Hertz-Fowler C."/>
            <person name="Berriman M."/>
        </authorList>
    </citation>
    <scope>NUCLEOTIDE SEQUENCE</scope>
    <source>
        <strain evidence="7">Y486</strain>
    </source>
</reference>
<feature type="compositionally biased region" description="Polar residues" evidence="5">
    <location>
        <begin position="389"/>
        <end position="416"/>
    </location>
</feature>
<dbReference type="EMBL" id="HE573027">
    <property type="protein sequence ID" value="CCC54269.1"/>
    <property type="molecule type" value="Genomic_DNA"/>
</dbReference>
<feature type="domain" description="C3H1-type" evidence="6">
    <location>
        <begin position="111"/>
        <end position="134"/>
    </location>
</feature>
<feature type="zinc finger region" description="C3H1-type" evidence="4">
    <location>
        <begin position="111"/>
        <end position="134"/>
    </location>
</feature>
<gene>
    <name evidence="7" type="ORF">TVY486_1117530</name>
</gene>